<evidence type="ECO:0000313" key="1">
    <source>
        <dbReference type="EMBL" id="MEL0604197.1"/>
    </source>
</evidence>
<organism evidence="1 2">
    <name type="scientific">Pseudoalteromonas undina</name>
    <dbReference type="NCBI Taxonomy" id="43660"/>
    <lineage>
        <taxon>Bacteria</taxon>
        <taxon>Pseudomonadati</taxon>
        <taxon>Pseudomonadota</taxon>
        <taxon>Gammaproteobacteria</taxon>
        <taxon>Alteromonadales</taxon>
        <taxon>Pseudoalteromonadaceae</taxon>
        <taxon>Pseudoalteromonas</taxon>
    </lineage>
</organism>
<sequence length="208" mass="24437">MTNKLKLTQQRHNTVVIIKSYNSFKIKPNGLIDRVMKTYKSPIDLQLSSEESEVKNIIRHIRKYITRRISNADNVDDLVQEALIRTINRNKSTKIDNFPAYINQVAKSVIYHDWQKNKNQLNNDDEMELIAPESNDPESKVITEQKLELVKQALDELPPLRRKVFELRRLEGLSREEISLKLDMSQESVKKHITRAMIQITLHIEKHQ</sequence>
<dbReference type="EMBL" id="JBAKAX010000006">
    <property type="protein sequence ID" value="MEL0604197.1"/>
    <property type="molecule type" value="Genomic_DNA"/>
</dbReference>
<keyword evidence="2" id="KW-1185">Reference proteome</keyword>
<proteinExistence type="predicted"/>
<evidence type="ECO:0000313" key="2">
    <source>
        <dbReference type="Proteomes" id="UP001374952"/>
    </source>
</evidence>
<comment type="caution">
    <text evidence="1">The sequence shown here is derived from an EMBL/GenBank/DDBJ whole genome shotgun (WGS) entry which is preliminary data.</text>
</comment>
<name>A0ACC6R2R6_9GAMM</name>
<gene>
    <name evidence="1" type="ORF">V6250_08460</name>
</gene>
<dbReference type="Proteomes" id="UP001374952">
    <property type="component" value="Unassembled WGS sequence"/>
</dbReference>
<reference evidence="1" key="1">
    <citation type="submission" date="2024-02" db="EMBL/GenBank/DDBJ databases">
        <title>Bacteria isolated from the canopy kelp, Nereocystis luetkeana.</title>
        <authorList>
            <person name="Pfister C.A."/>
            <person name="Younker I.T."/>
            <person name="Light S.H."/>
        </authorList>
    </citation>
    <scope>NUCLEOTIDE SEQUENCE</scope>
    <source>
        <strain evidence="1">TN.2.01</strain>
    </source>
</reference>
<accession>A0ACC6R2R6</accession>
<protein>
    <submittedName>
        <fullName evidence="1">RNA polymerase sigma factor</fullName>
    </submittedName>
</protein>